<dbReference type="KEGG" id="nsl:BOX37_03980"/>
<dbReference type="OrthoDB" id="4565343at2"/>
<keyword evidence="2" id="KW-1185">Reference proteome</keyword>
<dbReference type="GO" id="GO:0009306">
    <property type="term" value="P:protein secretion"/>
    <property type="evidence" value="ECO:0007669"/>
    <property type="project" value="InterPro"/>
</dbReference>
<dbReference type="EMBL" id="CP018082">
    <property type="protein sequence ID" value="APE33263.1"/>
    <property type="molecule type" value="Genomic_DNA"/>
</dbReference>
<dbReference type="Proteomes" id="UP000183810">
    <property type="component" value="Chromosome"/>
</dbReference>
<dbReference type="InterPro" id="IPR022536">
    <property type="entry name" value="EspC"/>
</dbReference>
<dbReference type="Pfam" id="PF10824">
    <property type="entry name" value="T7SS_ESX_EspC"/>
    <property type="match status" value="1"/>
</dbReference>
<sequence length="110" mass="11073">MNDVVATPDAIRRYGDSAASMAQQVATAGAVNQGATMAAMAPAFGLIGQEYLLAYAYAQANHLASVAELATVHAMTAVTSYQAAGAYEATDEGSAGTFRALGLSAGTARP</sequence>
<reference evidence="1" key="1">
    <citation type="submission" date="2016-11" db="EMBL/GenBank/DDBJ databases">
        <authorList>
            <person name="Jaros S."/>
            <person name="Januszkiewicz K."/>
            <person name="Wedrychowicz H."/>
        </authorList>
    </citation>
    <scope>NUCLEOTIDE SEQUENCE [LARGE SCALE GENOMIC DNA]</scope>
    <source>
        <strain evidence="1">Y48</strain>
    </source>
</reference>
<dbReference type="AlphaFoldDB" id="A0A1J0VMN5"/>
<evidence type="ECO:0000313" key="2">
    <source>
        <dbReference type="Proteomes" id="UP000183810"/>
    </source>
</evidence>
<proteinExistence type="predicted"/>
<gene>
    <name evidence="1" type="ORF">BOX37_03980</name>
</gene>
<name>A0A1J0VMN5_9NOCA</name>
<evidence type="ECO:0008006" key="3">
    <source>
        <dbReference type="Google" id="ProtNLM"/>
    </source>
</evidence>
<evidence type="ECO:0000313" key="1">
    <source>
        <dbReference type="EMBL" id="APE33263.1"/>
    </source>
</evidence>
<dbReference type="RefSeq" id="WP_071926450.1">
    <property type="nucleotide sequence ID" value="NZ_CP018082.1"/>
</dbReference>
<organism evidence="1 2">
    <name type="scientific">Nocardia mangyaensis</name>
    <dbReference type="NCBI Taxonomy" id="2213200"/>
    <lineage>
        <taxon>Bacteria</taxon>
        <taxon>Bacillati</taxon>
        <taxon>Actinomycetota</taxon>
        <taxon>Actinomycetes</taxon>
        <taxon>Mycobacteriales</taxon>
        <taxon>Nocardiaceae</taxon>
        <taxon>Nocardia</taxon>
    </lineage>
</organism>
<protein>
    <recommendedName>
        <fullName evidence="3">ESX-1 secretion-associated protein</fullName>
    </recommendedName>
</protein>
<accession>A0A1J0VMN5</accession>